<dbReference type="EMBL" id="QPIG01000002">
    <property type="protein sequence ID" value="RCU57319.1"/>
    <property type="molecule type" value="Genomic_DNA"/>
</dbReference>
<dbReference type="RefSeq" id="WP_113966170.1">
    <property type="nucleotide sequence ID" value="NZ_QNRP01000002.1"/>
</dbReference>
<dbReference type="Gene3D" id="3.30.420.250">
    <property type="match status" value="1"/>
</dbReference>
<dbReference type="Pfam" id="PF12864">
    <property type="entry name" value="DUF3822"/>
    <property type="match status" value="1"/>
</dbReference>
<dbReference type="CDD" id="cd24013">
    <property type="entry name" value="ASKHA_ATPase_BT3980-like"/>
    <property type="match status" value="1"/>
</dbReference>
<dbReference type="Gene3D" id="3.30.420.260">
    <property type="match status" value="1"/>
</dbReference>
<name>A0A368P6A4_9FLAO</name>
<keyword evidence="2" id="KW-1185">Reference proteome</keyword>
<sequence length="273" mass="31980">MVTANNKTNILSIKELSIQISLNGLSFCVLNTEANSICYLKHIPFSEKQTPFNTLDHLKDAFNNEEALLDSFRTIHVIYVNELSTLVPKPLFEEDAIADYLKFNTKILQTDFIAQDEIHINDSINIYVPYVNINNYLYDRFGTFNYKHYSTILIEEILQAEKHAEDKKMYVHISDTHFEIIVSNQGKLTLYNTFNYNTAEDFIYYILFTAEQLQLNPETVKLVLLGNIKEDDSLYNIAYKYIRHIQFGKTNTNYLIENTKELKHNNYILKHSF</sequence>
<dbReference type="InterPro" id="IPR024213">
    <property type="entry name" value="DUF3822"/>
</dbReference>
<reference evidence="1 2" key="1">
    <citation type="submission" date="2018-07" db="EMBL/GenBank/DDBJ databases">
        <title>Oceanihabitans testaceum sp. nov., isolated from marine sediment.</title>
        <authorList>
            <person name="Li C.-M."/>
        </authorList>
    </citation>
    <scope>NUCLEOTIDE SEQUENCE [LARGE SCALE GENOMIC DNA]</scope>
    <source>
        <strain evidence="1 2">S9-10</strain>
    </source>
</reference>
<dbReference type="AlphaFoldDB" id="A0A368P6A4"/>
<organism evidence="1 2">
    <name type="scientific">Oceanihabitans sediminis</name>
    <dbReference type="NCBI Taxonomy" id="1812012"/>
    <lineage>
        <taxon>Bacteria</taxon>
        <taxon>Pseudomonadati</taxon>
        <taxon>Bacteroidota</taxon>
        <taxon>Flavobacteriia</taxon>
        <taxon>Flavobacteriales</taxon>
        <taxon>Flavobacteriaceae</taxon>
        <taxon>Oceanihabitans</taxon>
    </lineage>
</organism>
<gene>
    <name evidence="1" type="ORF">DU428_05840</name>
</gene>
<comment type="caution">
    <text evidence="1">The sequence shown here is derived from an EMBL/GenBank/DDBJ whole genome shotgun (WGS) entry which is preliminary data.</text>
</comment>
<evidence type="ECO:0000313" key="2">
    <source>
        <dbReference type="Proteomes" id="UP000252249"/>
    </source>
</evidence>
<proteinExistence type="predicted"/>
<evidence type="ECO:0000313" key="1">
    <source>
        <dbReference type="EMBL" id="RCU57319.1"/>
    </source>
</evidence>
<accession>A0A368P6A4</accession>
<dbReference type="OrthoDB" id="658622at2"/>
<dbReference type="Proteomes" id="UP000252249">
    <property type="component" value="Unassembled WGS sequence"/>
</dbReference>
<protein>
    <submittedName>
        <fullName evidence="1">DUF3822 family protein</fullName>
    </submittedName>
</protein>